<dbReference type="Gene3D" id="3.40.50.10320">
    <property type="entry name" value="LmbE-like"/>
    <property type="match status" value="1"/>
</dbReference>
<dbReference type="SUPFAM" id="SSF102588">
    <property type="entry name" value="LmbE-like"/>
    <property type="match status" value="1"/>
</dbReference>
<name>A0A2T4DUA9_9BACT</name>
<accession>A0A2T4DUA9</accession>
<sequence length="292" mass="33531">MNFLLKNKFLIISPHLDDAVLSCGASMAQWQEEGAEVIVASIFTSCAEYNEKMNAVYQNRRKQDIEALSFLGAKAIHLDFTDAPFRNGNYHSFSTILFNHNAEDKELEKSIALAISKLLHEIKPNQVCFPLGVGGHIDHHLVHKSSYHIDFEALKIQFYEELPYALVPGWTEIRLQKLGYAYELSPLLNLPSSLLDIKLPFVHNYTMDEIDKKASNLLYLEELNSLKTEKVITSKLTREKSDFDKHFFKKKCEAILYYQTEWPSLFGDAKNIKTILNPDSGEAYSESFWKKN</sequence>
<dbReference type="InterPro" id="IPR024078">
    <property type="entry name" value="LmbE-like_dom_sf"/>
</dbReference>
<organism evidence="1 2">
    <name type="scientific">Marivirga lumbricoides</name>
    <dbReference type="NCBI Taxonomy" id="1046115"/>
    <lineage>
        <taxon>Bacteria</taxon>
        <taxon>Pseudomonadati</taxon>
        <taxon>Bacteroidota</taxon>
        <taxon>Cytophagia</taxon>
        <taxon>Cytophagales</taxon>
        <taxon>Marivirgaceae</taxon>
        <taxon>Marivirga</taxon>
    </lineage>
</organism>
<dbReference type="EMBL" id="PYVU01000015">
    <property type="protein sequence ID" value="PTB97390.1"/>
    <property type="molecule type" value="Genomic_DNA"/>
</dbReference>
<evidence type="ECO:0008006" key="3">
    <source>
        <dbReference type="Google" id="ProtNLM"/>
    </source>
</evidence>
<dbReference type="AlphaFoldDB" id="A0A2T4DUA9"/>
<proteinExistence type="predicted"/>
<comment type="caution">
    <text evidence="1">The sequence shown here is derived from an EMBL/GenBank/DDBJ whole genome shotgun (WGS) entry which is preliminary data.</text>
</comment>
<evidence type="ECO:0000313" key="1">
    <source>
        <dbReference type="EMBL" id="PTB97390.1"/>
    </source>
</evidence>
<dbReference type="Pfam" id="PF02585">
    <property type="entry name" value="PIG-L"/>
    <property type="match status" value="1"/>
</dbReference>
<protein>
    <recommendedName>
        <fullName evidence="3">PIG-L family deacetylase</fullName>
    </recommendedName>
</protein>
<dbReference type="InterPro" id="IPR003737">
    <property type="entry name" value="GlcNAc_PI_deacetylase-related"/>
</dbReference>
<gene>
    <name evidence="1" type="ORF">C9994_03115</name>
</gene>
<dbReference type="Proteomes" id="UP000240608">
    <property type="component" value="Unassembled WGS sequence"/>
</dbReference>
<evidence type="ECO:0000313" key="2">
    <source>
        <dbReference type="Proteomes" id="UP000240608"/>
    </source>
</evidence>
<reference evidence="1 2" key="1">
    <citation type="submission" date="2018-03" db="EMBL/GenBank/DDBJ databases">
        <title>Cross-interface Injection: A General Nanoliter Liquid Handling Method Applied to Single Cells Genome Amplification Automated Nanoliter Liquid Handling Applied to Single Cell Multiple Displacement Amplification.</title>
        <authorList>
            <person name="Yun J."/>
            <person name="Xu P."/>
            <person name="Xu J."/>
            <person name="Dai X."/>
            <person name="Wang Y."/>
            <person name="Zheng X."/>
            <person name="Cao C."/>
            <person name="Yi Q."/>
            <person name="Zhu Y."/>
            <person name="Wang L."/>
            <person name="Dong Z."/>
            <person name="Huang Y."/>
            <person name="Huang L."/>
            <person name="Du W."/>
        </authorList>
    </citation>
    <scope>NUCLEOTIDE SEQUENCE [LARGE SCALE GENOMIC DNA]</scope>
    <source>
        <strain evidence="1 2">Z-D1-2</strain>
    </source>
</reference>